<dbReference type="Proteomes" id="UP000579605">
    <property type="component" value="Unassembled WGS sequence"/>
</dbReference>
<evidence type="ECO:0000313" key="7">
    <source>
        <dbReference type="Proteomes" id="UP000579605"/>
    </source>
</evidence>
<dbReference type="InterPro" id="IPR000914">
    <property type="entry name" value="SBP_5_dom"/>
</dbReference>
<proteinExistence type="inferred from homology"/>
<organism evidence="6 7">
    <name type="scientific">Actinopolymorpha rutila</name>
    <dbReference type="NCBI Taxonomy" id="446787"/>
    <lineage>
        <taxon>Bacteria</taxon>
        <taxon>Bacillati</taxon>
        <taxon>Actinomycetota</taxon>
        <taxon>Actinomycetes</taxon>
        <taxon>Propionibacteriales</taxon>
        <taxon>Actinopolymorphaceae</taxon>
        <taxon>Actinopolymorpha</taxon>
    </lineage>
</organism>
<evidence type="ECO:0000259" key="5">
    <source>
        <dbReference type="Pfam" id="PF00496"/>
    </source>
</evidence>
<keyword evidence="3" id="KW-0732">Signal</keyword>
<dbReference type="PANTHER" id="PTHR30290">
    <property type="entry name" value="PERIPLASMIC BINDING COMPONENT OF ABC TRANSPORTER"/>
    <property type="match status" value="1"/>
</dbReference>
<dbReference type="SUPFAM" id="SSF53850">
    <property type="entry name" value="Periplasmic binding protein-like II"/>
    <property type="match status" value="1"/>
</dbReference>
<evidence type="ECO:0000256" key="2">
    <source>
        <dbReference type="ARBA" id="ARBA00022448"/>
    </source>
</evidence>
<dbReference type="RefSeq" id="WP_179786237.1">
    <property type="nucleotide sequence ID" value="NZ_BAAARR010000022.1"/>
</dbReference>
<dbReference type="PANTHER" id="PTHR30290:SF9">
    <property type="entry name" value="OLIGOPEPTIDE-BINDING PROTEIN APPA"/>
    <property type="match status" value="1"/>
</dbReference>
<feature type="region of interest" description="Disordered" evidence="4">
    <location>
        <begin position="39"/>
        <end position="77"/>
    </location>
</feature>
<gene>
    <name evidence="6" type="ORF">F4554_000958</name>
</gene>
<reference evidence="6 7" key="1">
    <citation type="submission" date="2020-07" db="EMBL/GenBank/DDBJ databases">
        <title>Sequencing the genomes of 1000 actinobacteria strains.</title>
        <authorList>
            <person name="Klenk H.-P."/>
        </authorList>
    </citation>
    <scope>NUCLEOTIDE SEQUENCE [LARGE SCALE GENOMIC DNA]</scope>
    <source>
        <strain evidence="6 7">DSM 18448</strain>
    </source>
</reference>
<dbReference type="GO" id="GO:0015833">
    <property type="term" value="P:peptide transport"/>
    <property type="evidence" value="ECO:0007669"/>
    <property type="project" value="TreeGrafter"/>
</dbReference>
<evidence type="ECO:0000313" key="6">
    <source>
        <dbReference type="EMBL" id="NYH88320.1"/>
    </source>
</evidence>
<evidence type="ECO:0000256" key="4">
    <source>
        <dbReference type="SAM" id="MobiDB-lite"/>
    </source>
</evidence>
<comment type="similarity">
    <text evidence="1">Belongs to the bacterial solute-binding protein 5 family.</text>
</comment>
<evidence type="ECO:0000256" key="1">
    <source>
        <dbReference type="ARBA" id="ARBA00005695"/>
    </source>
</evidence>
<sequence length="199" mass="20932">MRETPDTDQTSSYARTRRETLRLAGLGLGLAAASVSGCDALSTKPSGKAADAGGRSRPAGAAEKEAPDLATRAKKGSITPLRERLPSAPMVLTPTEQAGRYGGRLKLLGLHQTVDVNTTIGYENLVRWKPGIRTDLTADQIIPNVARNVDVNDDGTEFTFSLRPGMKWSDGKPFGADDIISGTRASPPTASSPPCPSTG</sequence>
<keyword evidence="2" id="KW-0813">Transport</keyword>
<keyword evidence="7" id="KW-1185">Reference proteome</keyword>
<dbReference type="EMBL" id="JACBZH010000001">
    <property type="protein sequence ID" value="NYH88320.1"/>
    <property type="molecule type" value="Genomic_DNA"/>
</dbReference>
<protein>
    <submittedName>
        <fullName evidence="6">ABC-type transport system substrate-binding protein</fullName>
    </submittedName>
</protein>
<dbReference type="Gene3D" id="3.40.190.10">
    <property type="entry name" value="Periplasmic binding protein-like II"/>
    <property type="match status" value="1"/>
</dbReference>
<dbReference type="Pfam" id="PF00496">
    <property type="entry name" value="SBP_bac_5"/>
    <property type="match status" value="1"/>
</dbReference>
<accession>A0A852ZH06</accession>
<dbReference type="InterPro" id="IPR039424">
    <property type="entry name" value="SBP_5"/>
</dbReference>
<name>A0A852ZH06_9ACTN</name>
<dbReference type="AlphaFoldDB" id="A0A852ZH06"/>
<feature type="domain" description="Solute-binding protein family 5" evidence="5">
    <location>
        <begin position="141"/>
        <end position="180"/>
    </location>
</feature>
<feature type="region of interest" description="Disordered" evidence="4">
    <location>
        <begin position="170"/>
        <end position="199"/>
    </location>
</feature>
<evidence type="ECO:0000256" key="3">
    <source>
        <dbReference type="ARBA" id="ARBA00022729"/>
    </source>
</evidence>
<dbReference type="GO" id="GO:1904680">
    <property type="term" value="F:peptide transmembrane transporter activity"/>
    <property type="evidence" value="ECO:0007669"/>
    <property type="project" value="TreeGrafter"/>
</dbReference>
<feature type="compositionally biased region" description="Pro residues" evidence="4">
    <location>
        <begin position="190"/>
        <end position="199"/>
    </location>
</feature>
<comment type="caution">
    <text evidence="6">The sequence shown here is derived from an EMBL/GenBank/DDBJ whole genome shotgun (WGS) entry which is preliminary data.</text>
</comment>